<gene>
    <name evidence="1" type="ORF">HDIA_4471</name>
</gene>
<keyword evidence="2" id="KW-1185">Reference proteome</keyword>
<dbReference type="RefSeq" id="WP_099558189.1">
    <property type="nucleotide sequence ID" value="NZ_LT960614.1"/>
</dbReference>
<evidence type="ECO:0000313" key="2">
    <source>
        <dbReference type="Proteomes" id="UP000223606"/>
    </source>
</evidence>
<proteinExistence type="predicted"/>
<organism evidence="1 2">
    <name type="scientific">Hartmannibacter diazotrophicus</name>
    <dbReference type="NCBI Taxonomy" id="1482074"/>
    <lineage>
        <taxon>Bacteria</taxon>
        <taxon>Pseudomonadati</taxon>
        <taxon>Pseudomonadota</taxon>
        <taxon>Alphaproteobacteria</taxon>
        <taxon>Hyphomicrobiales</taxon>
        <taxon>Pleomorphomonadaceae</taxon>
        <taxon>Hartmannibacter</taxon>
    </lineage>
</organism>
<protein>
    <submittedName>
        <fullName evidence="1">Uncharacterized protein</fullName>
    </submittedName>
</protein>
<name>A0A2C9DCF5_9HYPH</name>
<dbReference type="EMBL" id="LT960614">
    <property type="protein sequence ID" value="SON58012.1"/>
    <property type="molecule type" value="Genomic_DNA"/>
</dbReference>
<accession>A0A2C9DCF5</accession>
<reference evidence="2" key="1">
    <citation type="submission" date="2017-09" db="EMBL/GenBank/DDBJ databases">
        <title>Genome sequence of Nannocystis excedens DSM 71.</title>
        <authorList>
            <person name="Blom J."/>
        </authorList>
    </citation>
    <scope>NUCLEOTIDE SEQUENCE [LARGE SCALE GENOMIC DNA]</scope>
    <source>
        <strain evidence="2">type strain: E19</strain>
    </source>
</reference>
<dbReference type="Proteomes" id="UP000223606">
    <property type="component" value="Chromosome 1"/>
</dbReference>
<dbReference type="KEGG" id="hdi:HDIA_4471"/>
<dbReference type="OrthoDB" id="7865482at2"/>
<dbReference type="AlphaFoldDB" id="A0A2C9DCF5"/>
<evidence type="ECO:0000313" key="1">
    <source>
        <dbReference type="EMBL" id="SON58012.1"/>
    </source>
</evidence>
<sequence length="311" mass="31716">MLDLALGTGLGPMVLSFRPVVSVVSGAGYAGSLYQCTSTGQWTADGVAIGGETGAIFTMRAEYEGAIIRCGASNGIRKWVPADLASIVAWWDASAEAEISSTAGAVQSWTDRLAGLSLVAPGTAANQPATGSETLNGLNTLVFGGNDRLTRADALGFSGNPAITVAIVSRPVTLGVGAVQFGAASGVGGQVIGFATGDTSFRYNNGAQQFNSGSTDGSSWFATLFARASGATYGGGQCWRNNVSLSQASAVNPANTPALADENMTCGCIVSSNGSLTHVQETIAEVIVFGTVLTVAERTALWAYHQAKWGL</sequence>